<name>A0ABS4K040_9CLOT</name>
<dbReference type="PANTHER" id="PTHR43568">
    <property type="entry name" value="P PROTEIN"/>
    <property type="match status" value="1"/>
</dbReference>
<feature type="transmembrane region" description="Helical" evidence="6">
    <location>
        <begin position="287"/>
        <end position="306"/>
    </location>
</feature>
<evidence type="ECO:0000256" key="3">
    <source>
        <dbReference type="ARBA" id="ARBA00022692"/>
    </source>
</evidence>
<dbReference type="InterPro" id="IPR004680">
    <property type="entry name" value="Cit_transptr-like_dom"/>
</dbReference>
<feature type="transmembrane region" description="Helical" evidence="6">
    <location>
        <begin position="21"/>
        <end position="39"/>
    </location>
</feature>
<organism evidence="8 9">
    <name type="scientific">Clostridium punense</name>
    <dbReference type="NCBI Taxonomy" id="1054297"/>
    <lineage>
        <taxon>Bacteria</taxon>
        <taxon>Bacillati</taxon>
        <taxon>Bacillota</taxon>
        <taxon>Clostridia</taxon>
        <taxon>Eubacteriales</taxon>
        <taxon>Clostridiaceae</taxon>
        <taxon>Clostridium</taxon>
    </lineage>
</organism>
<dbReference type="Proteomes" id="UP001519308">
    <property type="component" value="Unassembled WGS sequence"/>
</dbReference>
<evidence type="ECO:0000256" key="4">
    <source>
        <dbReference type="ARBA" id="ARBA00022989"/>
    </source>
</evidence>
<comment type="subcellular location">
    <subcellularLocation>
        <location evidence="1">Membrane</location>
        <topology evidence="1">Multi-pass membrane protein</topology>
    </subcellularLocation>
</comment>
<keyword evidence="2" id="KW-0813">Transport</keyword>
<evidence type="ECO:0000256" key="6">
    <source>
        <dbReference type="SAM" id="Phobius"/>
    </source>
</evidence>
<feature type="domain" description="Citrate transporter-like" evidence="7">
    <location>
        <begin position="20"/>
        <end position="307"/>
    </location>
</feature>
<comment type="caution">
    <text evidence="8">The sequence shown here is derived from an EMBL/GenBank/DDBJ whole genome shotgun (WGS) entry which is preliminary data.</text>
</comment>
<evidence type="ECO:0000313" key="8">
    <source>
        <dbReference type="EMBL" id="MBP2020491.1"/>
    </source>
</evidence>
<feature type="transmembrane region" description="Helical" evidence="6">
    <location>
        <begin position="318"/>
        <end position="338"/>
    </location>
</feature>
<evidence type="ECO:0000256" key="1">
    <source>
        <dbReference type="ARBA" id="ARBA00004141"/>
    </source>
</evidence>
<feature type="transmembrane region" description="Helical" evidence="6">
    <location>
        <begin position="250"/>
        <end position="267"/>
    </location>
</feature>
<feature type="transmembrane region" description="Helical" evidence="6">
    <location>
        <begin position="164"/>
        <end position="185"/>
    </location>
</feature>
<keyword evidence="4 6" id="KW-1133">Transmembrane helix</keyword>
<evidence type="ECO:0000259" key="7">
    <source>
        <dbReference type="Pfam" id="PF03600"/>
    </source>
</evidence>
<protein>
    <submittedName>
        <fullName evidence="8">Na+/H+ antiporter NhaD/arsenite permease-like protein</fullName>
    </submittedName>
</protein>
<feature type="transmembrane region" description="Helical" evidence="6">
    <location>
        <begin position="206"/>
        <end position="224"/>
    </location>
</feature>
<evidence type="ECO:0000313" key="9">
    <source>
        <dbReference type="Proteomes" id="UP001519308"/>
    </source>
</evidence>
<reference evidence="8 9" key="1">
    <citation type="submission" date="2021-03" db="EMBL/GenBank/DDBJ databases">
        <title>Genomic Encyclopedia of Type Strains, Phase IV (KMG-IV): sequencing the most valuable type-strain genomes for metagenomic binning, comparative biology and taxonomic classification.</title>
        <authorList>
            <person name="Goeker M."/>
        </authorList>
    </citation>
    <scope>NUCLEOTIDE SEQUENCE [LARGE SCALE GENOMIC DNA]</scope>
    <source>
        <strain evidence="8 9">DSM 28650</strain>
    </source>
</reference>
<dbReference type="Pfam" id="PF03600">
    <property type="entry name" value="CitMHS"/>
    <property type="match status" value="1"/>
</dbReference>
<dbReference type="EMBL" id="JAGGLL010000002">
    <property type="protein sequence ID" value="MBP2020491.1"/>
    <property type="molecule type" value="Genomic_DNA"/>
</dbReference>
<keyword evidence="3 6" id="KW-0812">Transmembrane</keyword>
<feature type="transmembrane region" description="Helical" evidence="6">
    <location>
        <begin position="85"/>
        <end position="118"/>
    </location>
</feature>
<evidence type="ECO:0000256" key="2">
    <source>
        <dbReference type="ARBA" id="ARBA00022448"/>
    </source>
</evidence>
<dbReference type="InterPro" id="IPR051475">
    <property type="entry name" value="Diverse_Ion_Transporter"/>
</dbReference>
<feature type="transmembrane region" description="Helical" evidence="6">
    <location>
        <begin position="230"/>
        <end position="245"/>
    </location>
</feature>
<accession>A0ABS4K040</accession>
<dbReference type="RefSeq" id="WP_021281568.1">
    <property type="nucleotide sequence ID" value="NZ_JAGGLL010000002.1"/>
</dbReference>
<keyword evidence="9" id="KW-1185">Reference proteome</keyword>
<evidence type="ECO:0000256" key="5">
    <source>
        <dbReference type="ARBA" id="ARBA00023136"/>
    </source>
</evidence>
<dbReference type="PANTHER" id="PTHR43568:SF1">
    <property type="entry name" value="P PROTEIN"/>
    <property type="match status" value="1"/>
</dbReference>
<feature type="transmembrane region" description="Helical" evidence="6">
    <location>
        <begin position="358"/>
        <end position="377"/>
    </location>
</feature>
<proteinExistence type="predicted"/>
<keyword evidence="5 6" id="KW-0472">Membrane</keyword>
<sequence>MRLTINYLNKSNLLVQFIKKELVLILALTLALLSSLWNVPKLEYIDYKVLILLFNLMVVVEAYKDLKVLDAMATYILNKSTSYKYISLGLIFMTFFTSMLVTNDVALITFVPLTLIIGKKTKINVMKLIVFQTLGANLGSSLTPMGNPQNLYIYSFYTVKPLEFFKTTIPLMILGILFLLVLILLEKNRDLTFKLENVAIKNTTHTIIFSILFFLIILSVFHIVDYKTTFIITLLTVLILNKNLFSRVDYSLLLTFVGFFIFIGNISNLEEVKSYMSALLNNKPSSYFSGIVLSQIISNVPATMLLSKFTLYYKELLLGVNIGGMGTLIASLASVISYKLYINEYSDENNKYLKVFTVYNLIGLLLFTSIIYFLLIVH</sequence>
<gene>
    <name evidence="8" type="ORF">J2Z44_000275</name>
</gene>